<protein>
    <submittedName>
        <fullName evidence="1">Uncharacterized protein</fullName>
    </submittedName>
</protein>
<comment type="caution">
    <text evidence="1">The sequence shown here is derived from an EMBL/GenBank/DDBJ whole genome shotgun (WGS) entry which is preliminary data.</text>
</comment>
<accession>A0A1B6NSE4</accession>
<proteinExistence type="predicted"/>
<gene>
    <name evidence="1" type="ORF">MGSAQ_002867</name>
</gene>
<reference evidence="1" key="1">
    <citation type="submission" date="2013-11" db="EMBL/GenBank/DDBJ databases">
        <title>Microbial diversity, functional groups and degradation webs in Northern and Southern Mediterranean and Red Sea marine crude oil polluted sites.</title>
        <authorList>
            <person name="Daffonchio D."/>
            <person name="Mapelli F."/>
            <person name="Ferrer M."/>
            <person name="Richter M."/>
            <person name="Cherif A."/>
            <person name="Malkawi H.I."/>
            <person name="Yakimov M.M."/>
            <person name="Abdel-Fattah Y.R."/>
            <person name="Blaghen M."/>
            <person name="Golyshin P.N."/>
            <person name="Kalogerakis N."/>
            <person name="Boon N."/>
            <person name="Magagnini M."/>
            <person name="Fava F."/>
        </authorList>
    </citation>
    <scope>NUCLEOTIDE SEQUENCE</scope>
</reference>
<evidence type="ECO:0000313" key="1">
    <source>
        <dbReference type="EMBL" id="KTF05637.1"/>
    </source>
</evidence>
<feature type="non-terminal residue" evidence="1">
    <location>
        <position position="1"/>
    </location>
</feature>
<dbReference type="EMBL" id="AYSL01001663">
    <property type="protein sequence ID" value="KTF05637.1"/>
    <property type="molecule type" value="Genomic_DNA"/>
</dbReference>
<sequence>TQTAEQEDLDGESDNWRGSVALQRQLGRYITAVVDFTYVDQSGDINAGVGLFGNDFSDRRLSLSIIYKYQ</sequence>
<name>A0A1B6NSE4_9ZZZZ</name>
<dbReference type="AlphaFoldDB" id="A0A1B6NSE4"/>
<organism evidence="1">
    <name type="scientific">marine sediment metagenome</name>
    <dbReference type="NCBI Taxonomy" id="412755"/>
    <lineage>
        <taxon>unclassified sequences</taxon>
        <taxon>metagenomes</taxon>
        <taxon>ecological metagenomes</taxon>
    </lineage>
</organism>